<proteinExistence type="inferred from homology"/>
<feature type="region of interest" description="Disordered" evidence="8">
    <location>
        <begin position="1"/>
        <end position="40"/>
    </location>
</feature>
<dbReference type="AlphaFoldDB" id="A0A1V8STI7"/>
<dbReference type="PANTHER" id="PTHR13581">
    <property type="entry name" value="MRG-BINDING PROTEIN"/>
    <property type="match status" value="1"/>
</dbReference>
<evidence type="ECO:0000313" key="10">
    <source>
        <dbReference type="Proteomes" id="UP000192596"/>
    </source>
</evidence>
<accession>A0A1V8STI7</accession>
<dbReference type="GO" id="GO:0006357">
    <property type="term" value="P:regulation of transcription by RNA polymerase II"/>
    <property type="evidence" value="ECO:0007669"/>
    <property type="project" value="TreeGrafter"/>
</dbReference>
<evidence type="ECO:0000256" key="4">
    <source>
        <dbReference type="ARBA" id="ARBA00023015"/>
    </source>
</evidence>
<name>A0A1V8STI7_9PEZI</name>
<evidence type="ECO:0000313" key="9">
    <source>
        <dbReference type="EMBL" id="OQO02344.1"/>
    </source>
</evidence>
<dbReference type="GO" id="GO:0035267">
    <property type="term" value="C:NuA4 histone acetyltransferase complex"/>
    <property type="evidence" value="ECO:0007669"/>
    <property type="project" value="TreeGrafter"/>
</dbReference>
<evidence type="ECO:0000256" key="1">
    <source>
        <dbReference type="ARBA" id="ARBA00004123"/>
    </source>
</evidence>
<dbReference type="InParanoid" id="A0A1V8STI7"/>
<evidence type="ECO:0000256" key="6">
    <source>
        <dbReference type="ARBA" id="ARBA00023242"/>
    </source>
</evidence>
<reference evidence="10" key="1">
    <citation type="submission" date="2017-03" db="EMBL/GenBank/DDBJ databases">
        <title>Genomes of endolithic fungi from Antarctica.</title>
        <authorList>
            <person name="Coleine C."/>
            <person name="Masonjones S."/>
            <person name="Stajich J.E."/>
        </authorList>
    </citation>
    <scope>NUCLEOTIDE SEQUENCE [LARGE SCALE GENOMIC DNA]</scope>
    <source>
        <strain evidence="10">CCFEE 5527</strain>
    </source>
</reference>
<feature type="compositionally biased region" description="Low complexity" evidence="8">
    <location>
        <begin position="221"/>
        <end position="231"/>
    </location>
</feature>
<dbReference type="OrthoDB" id="5595141at2759"/>
<dbReference type="EMBL" id="NAJO01000028">
    <property type="protein sequence ID" value="OQO02344.1"/>
    <property type="molecule type" value="Genomic_DNA"/>
</dbReference>
<comment type="caution">
    <text evidence="9">The sequence shown here is derived from an EMBL/GenBank/DDBJ whole genome shotgun (WGS) entry which is preliminary data.</text>
</comment>
<keyword evidence="10" id="KW-1185">Reference proteome</keyword>
<evidence type="ECO:0000256" key="3">
    <source>
        <dbReference type="ARBA" id="ARBA00022853"/>
    </source>
</evidence>
<dbReference type="Proteomes" id="UP000192596">
    <property type="component" value="Unassembled WGS sequence"/>
</dbReference>
<dbReference type="GO" id="GO:0006325">
    <property type="term" value="P:chromatin organization"/>
    <property type="evidence" value="ECO:0007669"/>
    <property type="project" value="UniProtKB-KW"/>
</dbReference>
<evidence type="ECO:0000256" key="8">
    <source>
        <dbReference type="SAM" id="MobiDB-lite"/>
    </source>
</evidence>
<dbReference type="GO" id="GO:0005634">
    <property type="term" value="C:nucleus"/>
    <property type="evidence" value="ECO:0007669"/>
    <property type="project" value="UniProtKB-SubCell"/>
</dbReference>
<feature type="region of interest" description="Disordered" evidence="8">
    <location>
        <begin position="193"/>
        <end position="301"/>
    </location>
</feature>
<dbReference type="STRING" id="1507870.A0A1V8STI7"/>
<keyword evidence="4" id="KW-0805">Transcription regulation</keyword>
<evidence type="ECO:0000256" key="5">
    <source>
        <dbReference type="ARBA" id="ARBA00023163"/>
    </source>
</evidence>
<comment type="similarity">
    <text evidence="2">Belongs to the EAF7 family.</text>
</comment>
<comment type="function">
    <text evidence="7">Component of the NuA4 histone acetyltransferase complex which is involved in transcriptional activation of selected genes principally by acetylation of nucleosomal histone H4 and H2A. The NuA4 complex is also involved in DNA repair.</text>
</comment>
<evidence type="ECO:0000256" key="7">
    <source>
        <dbReference type="ARBA" id="ARBA00025178"/>
    </source>
</evidence>
<dbReference type="Pfam" id="PF07904">
    <property type="entry name" value="Eaf7"/>
    <property type="match status" value="1"/>
</dbReference>
<dbReference type="PANTHER" id="PTHR13581:SF5">
    <property type="entry name" value="MRG_MORF4L-BINDING PROTEIN"/>
    <property type="match status" value="1"/>
</dbReference>
<comment type="subcellular location">
    <subcellularLocation>
        <location evidence="1">Nucleus</location>
    </subcellularLocation>
</comment>
<organism evidence="9 10">
    <name type="scientific">Cryoendolithus antarcticus</name>
    <dbReference type="NCBI Taxonomy" id="1507870"/>
    <lineage>
        <taxon>Eukaryota</taxon>
        <taxon>Fungi</taxon>
        <taxon>Dikarya</taxon>
        <taxon>Ascomycota</taxon>
        <taxon>Pezizomycotina</taxon>
        <taxon>Dothideomycetes</taxon>
        <taxon>Dothideomycetidae</taxon>
        <taxon>Cladosporiales</taxon>
        <taxon>Cladosporiaceae</taxon>
        <taxon>Cryoendolithus</taxon>
    </lineage>
</organism>
<dbReference type="InterPro" id="IPR012423">
    <property type="entry name" value="Eaf7/MRGBP"/>
</dbReference>
<gene>
    <name evidence="9" type="ORF">B0A48_11898</name>
</gene>
<evidence type="ECO:0000256" key="2">
    <source>
        <dbReference type="ARBA" id="ARBA00007117"/>
    </source>
</evidence>
<keyword evidence="5" id="KW-0804">Transcription</keyword>
<sequence length="301" mass="32636">MPPRKKQRLSPSPTPAQSSPPSQTPSKGPPPDPLSDPWTDTEEIGLFRALIKYKPTGLHKHFRMLQLRKHLLDNGYIHPRAAHTKPTGIWEKLGGLYDLAALDEREDARQLSDVDATGEEGSESEAEADVYSLAENKIHNETFVLPDDDYGEAMWKRRLPDAKASREESESPAILPELNFMERAPVPFIPSFSVEASEPAATPAKTVSGRGRGRPRGRGRGAAASAAPGTTRRSKRQASSEAAEDEEEVEGSTNAEEEEESSEGEEASAESTPAPRTGQRGRGRGRGARGGGRGRGRGRGK</sequence>
<protein>
    <recommendedName>
        <fullName evidence="11">CT20 family protein</fullName>
    </recommendedName>
</protein>
<feature type="compositionally biased region" description="Acidic residues" evidence="8">
    <location>
        <begin position="242"/>
        <end position="268"/>
    </location>
</feature>
<feature type="compositionally biased region" description="Low complexity" evidence="8">
    <location>
        <begin position="15"/>
        <end position="26"/>
    </location>
</feature>
<feature type="compositionally biased region" description="Basic residues" evidence="8">
    <location>
        <begin position="279"/>
        <end position="301"/>
    </location>
</feature>
<evidence type="ECO:0008006" key="11">
    <source>
        <dbReference type="Google" id="ProtNLM"/>
    </source>
</evidence>
<keyword evidence="3" id="KW-0156">Chromatin regulator</keyword>
<keyword evidence="6" id="KW-0539">Nucleus</keyword>